<evidence type="ECO:0000256" key="3">
    <source>
        <dbReference type="ARBA" id="ARBA00012506"/>
    </source>
</evidence>
<evidence type="ECO:0000256" key="6">
    <source>
        <dbReference type="ARBA" id="ARBA00032248"/>
    </source>
</evidence>
<comment type="similarity">
    <text evidence="2">Belongs to the Ap4A hydrolase family.</text>
</comment>
<keyword evidence="4 10" id="KW-0378">Hydrolase</keyword>
<dbReference type="CDD" id="cd07422">
    <property type="entry name" value="MPP_ApaH"/>
    <property type="match status" value="1"/>
</dbReference>
<dbReference type="InterPro" id="IPR004843">
    <property type="entry name" value="Calcineurin-like_PHP"/>
</dbReference>
<name>A0ABS7EIY1_9GAMM</name>
<dbReference type="PIRSF" id="PIRSF000903">
    <property type="entry name" value="B5n-ttraPtase_sm"/>
    <property type="match status" value="1"/>
</dbReference>
<dbReference type="EC" id="3.6.1.41" evidence="3"/>
<dbReference type="PANTHER" id="PTHR40942">
    <property type="match status" value="1"/>
</dbReference>
<dbReference type="GO" id="GO:0008803">
    <property type="term" value="F:bis(5'-nucleosyl)-tetraphosphatase (symmetrical) activity"/>
    <property type="evidence" value="ECO:0007669"/>
    <property type="project" value="UniProtKB-EC"/>
</dbReference>
<sequence>MALYLVGDIQGCFDELQLLLQQVDFGSDDTLWLTGDLVARGPKSLKTLRWVKQQPNVHTVLGNHDLHLLAVAEGIKPAKAKDKIDSILTAKDRDELMQWLRQQPLLMRHPDFPIVMTHAGIYPRWSVEQADMLAQEVSQQLRGKHYLSLLQAMYGDSPAIWSYQLIGPERWRFVINALTRMRFCHPNGTLELNTKVSPEHADELLTPWFELHHQHQCNSHNYVFGHWASLMGKTNESRYIALDTGCVWGNELTMLCWQSGKYFKQQMLS</sequence>
<dbReference type="InterPro" id="IPR029052">
    <property type="entry name" value="Metallo-depent_PP-like"/>
</dbReference>
<keyword evidence="11" id="KW-1185">Reference proteome</keyword>
<accession>A0ABS7EIY1</accession>
<dbReference type="Pfam" id="PF00149">
    <property type="entry name" value="Metallophos"/>
    <property type="match status" value="1"/>
</dbReference>
<evidence type="ECO:0000256" key="8">
    <source>
        <dbReference type="ARBA" id="ARBA00049417"/>
    </source>
</evidence>
<evidence type="ECO:0000256" key="5">
    <source>
        <dbReference type="ARBA" id="ARBA00031248"/>
    </source>
</evidence>
<dbReference type="Gene3D" id="3.60.21.10">
    <property type="match status" value="1"/>
</dbReference>
<evidence type="ECO:0000313" key="10">
    <source>
        <dbReference type="EMBL" id="MBW8192313.1"/>
    </source>
</evidence>
<comment type="catalytic activity">
    <reaction evidence="8">
        <text>P(1),P(4)-bis(5'-adenosyl) tetraphosphate + H2O = 2 ADP + 2 H(+)</text>
        <dbReference type="Rhea" id="RHEA:24252"/>
        <dbReference type="ChEBI" id="CHEBI:15377"/>
        <dbReference type="ChEBI" id="CHEBI:15378"/>
        <dbReference type="ChEBI" id="CHEBI:58141"/>
        <dbReference type="ChEBI" id="CHEBI:456216"/>
        <dbReference type="EC" id="3.6.1.41"/>
    </reaction>
</comment>
<evidence type="ECO:0000256" key="4">
    <source>
        <dbReference type="ARBA" id="ARBA00022801"/>
    </source>
</evidence>
<dbReference type="EMBL" id="JAHZSS010000021">
    <property type="protein sequence ID" value="MBW8192313.1"/>
    <property type="molecule type" value="Genomic_DNA"/>
</dbReference>
<comment type="function">
    <text evidence="1">Hydrolyzes diadenosine 5',5'''-P1,P4-tetraphosphate to yield ADP.</text>
</comment>
<feature type="domain" description="Calcineurin-like phosphoesterase" evidence="9">
    <location>
        <begin position="3"/>
        <end position="122"/>
    </location>
</feature>
<dbReference type="Proteomes" id="UP001166251">
    <property type="component" value="Unassembled WGS sequence"/>
</dbReference>
<dbReference type="InterPro" id="IPR004617">
    <property type="entry name" value="ApaH"/>
</dbReference>
<dbReference type="SUPFAM" id="SSF56300">
    <property type="entry name" value="Metallo-dependent phosphatases"/>
    <property type="match status" value="1"/>
</dbReference>
<reference evidence="10" key="1">
    <citation type="submission" date="2021-07" db="EMBL/GenBank/DDBJ databases">
        <title>Neiella marina sp. nov., isolated from the intestinal content of sea cucumber Apostichopus japonicus.</title>
        <authorList>
            <person name="Bai X."/>
        </authorList>
    </citation>
    <scope>NUCLEOTIDE SEQUENCE</scope>
    <source>
        <strain evidence="10">126</strain>
    </source>
</reference>
<evidence type="ECO:0000259" key="9">
    <source>
        <dbReference type="Pfam" id="PF00149"/>
    </source>
</evidence>
<dbReference type="NCBIfam" id="TIGR00668">
    <property type="entry name" value="apaH"/>
    <property type="match status" value="1"/>
</dbReference>
<dbReference type="NCBIfam" id="NF001204">
    <property type="entry name" value="PRK00166.1"/>
    <property type="match status" value="1"/>
</dbReference>
<evidence type="ECO:0000256" key="7">
    <source>
        <dbReference type="ARBA" id="ARBA00033210"/>
    </source>
</evidence>
<evidence type="ECO:0000256" key="2">
    <source>
        <dbReference type="ARBA" id="ARBA00005419"/>
    </source>
</evidence>
<evidence type="ECO:0000256" key="1">
    <source>
        <dbReference type="ARBA" id="ARBA00003413"/>
    </source>
</evidence>
<proteinExistence type="inferred from homology"/>
<gene>
    <name evidence="10" type="ORF">K0504_14845</name>
</gene>
<dbReference type="RefSeq" id="WP_220104937.1">
    <property type="nucleotide sequence ID" value="NZ_JAHZSS010000021.1"/>
</dbReference>
<protein>
    <recommendedName>
        <fullName evidence="3">bis(5'-nucleosyl)-tetraphosphatase (symmetrical)</fullName>
        <ecNumber evidence="3">3.6.1.41</ecNumber>
    </recommendedName>
    <alternativeName>
        <fullName evidence="6">Ap4A hydrolase</fullName>
    </alternativeName>
    <alternativeName>
        <fullName evidence="5">Diadenosine 5',5'''-P1,P4-tetraphosphate pyrophosphohydrolase</fullName>
    </alternativeName>
    <alternativeName>
        <fullName evidence="7">Diadenosine tetraphosphatase</fullName>
    </alternativeName>
</protein>
<organism evidence="10 11">
    <name type="scientific">Neiella holothuriorum</name>
    <dbReference type="NCBI Taxonomy" id="2870530"/>
    <lineage>
        <taxon>Bacteria</taxon>
        <taxon>Pseudomonadati</taxon>
        <taxon>Pseudomonadota</taxon>
        <taxon>Gammaproteobacteria</taxon>
        <taxon>Alteromonadales</taxon>
        <taxon>Echinimonadaceae</taxon>
        <taxon>Neiella</taxon>
    </lineage>
</organism>
<evidence type="ECO:0000313" key="11">
    <source>
        <dbReference type="Proteomes" id="UP001166251"/>
    </source>
</evidence>
<comment type="caution">
    <text evidence="10">The sequence shown here is derived from an EMBL/GenBank/DDBJ whole genome shotgun (WGS) entry which is preliminary data.</text>
</comment>
<dbReference type="PANTHER" id="PTHR40942:SF4">
    <property type="entry name" value="CYTOCHROME C5"/>
    <property type="match status" value="1"/>
</dbReference>